<dbReference type="CTD" id="9949090"/>
<dbReference type="InParanoid" id="A0A1S0TN70"/>
<reference evidence="2" key="1">
    <citation type="submission" date="2012-04" db="EMBL/GenBank/DDBJ databases">
        <title>The Genome Sequence of Loa loa.</title>
        <authorList>
            <consortium name="The Broad Institute Genome Sequencing Platform"/>
            <consortium name="Broad Institute Genome Sequencing Center for Infectious Disease"/>
            <person name="Nutman T.B."/>
            <person name="Fink D.L."/>
            <person name="Russ C."/>
            <person name="Young S."/>
            <person name="Zeng Q."/>
            <person name="Gargeya S."/>
            <person name="Alvarado L."/>
            <person name="Berlin A."/>
            <person name="Chapman S.B."/>
            <person name="Chen Z."/>
            <person name="Freedman E."/>
            <person name="Gellesch M."/>
            <person name="Goldberg J."/>
            <person name="Griggs A."/>
            <person name="Gujja S."/>
            <person name="Heilman E.R."/>
            <person name="Heiman D."/>
            <person name="Howarth C."/>
            <person name="Mehta T."/>
            <person name="Neiman D."/>
            <person name="Pearson M."/>
            <person name="Roberts A."/>
            <person name="Saif S."/>
            <person name="Shea T."/>
            <person name="Shenoy N."/>
            <person name="Sisk P."/>
            <person name="Stolte C."/>
            <person name="Sykes S."/>
            <person name="White J."/>
            <person name="Yandava C."/>
            <person name="Haas B."/>
            <person name="Henn M.R."/>
            <person name="Nusbaum C."/>
            <person name="Birren B."/>
        </authorList>
    </citation>
    <scope>NUCLEOTIDE SEQUENCE [LARGE SCALE GENOMIC DNA]</scope>
</reference>
<feature type="non-terminal residue" evidence="2">
    <location>
        <position position="1"/>
    </location>
</feature>
<evidence type="ECO:0000256" key="1">
    <source>
        <dbReference type="SAM" id="Phobius"/>
    </source>
</evidence>
<proteinExistence type="predicted"/>
<feature type="transmembrane region" description="Helical" evidence="1">
    <location>
        <begin position="20"/>
        <end position="38"/>
    </location>
</feature>
<dbReference type="RefSeq" id="XP_003147198.1">
    <property type="nucleotide sequence ID" value="XM_003147150.1"/>
</dbReference>
<organism evidence="2">
    <name type="scientific">Loa loa</name>
    <name type="common">Eye worm</name>
    <name type="synonym">Filaria loa</name>
    <dbReference type="NCBI Taxonomy" id="7209"/>
    <lineage>
        <taxon>Eukaryota</taxon>
        <taxon>Metazoa</taxon>
        <taxon>Ecdysozoa</taxon>
        <taxon>Nematoda</taxon>
        <taxon>Chromadorea</taxon>
        <taxon>Rhabditida</taxon>
        <taxon>Spirurina</taxon>
        <taxon>Spiruromorpha</taxon>
        <taxon>Filarioidea</taxon>
        <taxon>Onchocercidae</taxon>
        <taxon>Loa</taxon>
    </lineage>
</organism>
<protein>
    <submittedName>
        <fullName evidence="2">Uncharacterized protein</fullName>
    </submittedName>
</protein>
<dbReference type="AlphaFoldDB" id="A0A1S0TN70"/>
<dbReference type="EMBL" id="JH712966">
    <property type="protein sequence ID" value="EFO16871.1"/>
    <property type="molecule type" value="Genomic_DNA"/>
</dbReference>
<name>A0A1S0TN70_LOALO</name>
<sequence>ISFSFFFIINFKIIIINFNQIKSLILILKLYMAIFLFIKSQKKAINAHIQYTHDYLPENDTHTHTYTCTHIHTRAHTHTHTYIYTYSHIHIRKIDTDIHIYTHTRTNTHISHIYAHAHT</sequence>
<gene>
    <name evidence="2" type="ORF">LOAG_11633</name>
</gene>
<dbReference type="KEGG" id="loa:LOAG_11633"/>
<keyword evidence="1" id="KW-0812">Transmembrane</keyword>
<keyword evidence="1" id="KW-0472">Membrane</keyword>
<evidence type="ECO:0000313" key="2">
    <source>
        <dbReference type="EMBL" id="EFO16871.1"/>
    </source>
</evidence>
<keyword evidence="1" id="KW-1133">Transmembrane helix</keyword>
<dbReference type="GeneID" id="9949090"/>
<accession>A0A1S0TN70</accession>